<dbReference type="GO" id="GO:0004842">
    <property type="term" value="F:ubiquitin-protein transferase activity"/>
    <property type="evidence" value="ECO:0000318"/>
    <property type="project" value="GO_Central"/>
</dbReference>
<feature type="transmembrane region" description="Helical" evidence="2">
    <location>
        <begin position="76"/>
        <end position="96"/>
    </location>
</feature>
<dbReference type="VEuPathDB" id="TrichDB:TVAG_267390"/>
<organism evidence="4 5">
    <name type="scientific">Trichomonas vaginalis (strain ATCC PRA-98 / G3)</name>
    <dbReference type="NCBI Taxonomy" id="412133"/>
    <lineage>
        <taxon>Eukaryota</taxon>
        <taxon>Metamonada</taxon>
        <taxon>Parabasalia</taxon>
        <taxon>Trichomonadida</taxon>
        <taxon>Trichomonadidae</taxon>
        <taxon>Trichomonas</taxon>
    </lineage>
</organism>
<dbReference type="AlphaFoldDB" id="A2F577"/>
<keyword evidence="2" id="KW-0472">Membrane</keyword>
<evidence type="ECO:0000256" key="2">
    <source>
        <dbReference type="SAM" id="Phobius"/>
    </source>
</evidence>
<dbReference type="STRING" id="5722.A2F577"/>
<feature type="domain" description="RING-type" evidence="3">
    <location>
        <begin position="222"/>
        <end position="260"/>
    </location>
</feature>
<sequence length="283" mass="33346">MFERETDAVCFKISLLYSVLIAIIGCYIIIEGYTGIACILIIILYQRRVEKLKRKIAETAKGIIKYPSLFDMLDSFMILEFASLVWGWFLLIYYTYIHFNTFSFLDGLRASLLFSFLCFFMLVMIQQIYISFLFTASIGNGFFLFSILPRFVSATRTVCTTFFWIVALNHFEFYSPLLLEIAYIIFKGCFFIYWIYEATALLTSKDFPEEFKTNECTQPFQCPVCLENVKFYITLPCSHSFCLTCFLRWGAQVLNCPMCRHKFTSWIHQVDFTPYNWLPFVIF</sequence>
<feature type="transmembrane region" description="Helical" evidence="2">
    <location>
        <begin position="15"/>
        <end position="45"/>
    </location>
</feature>
<dbReference type="InParanoid" id="A2F577"/>
<dbReference type="PROSITE" id="PS50089">
    <property type="entry name" value="ZF_RING_2"/>
    <property type="match status" value="1"/>
</dbReference>
<keyword evidence="1" id="KW-0862">Zinc</keyword>
<feature type="transmembrane region" description="Helical" evidence="2">
    <location>
        <begin position="108"/>
        <end position="130"/>
    </location>
</feature>
<evidence type="ECO:0000313" key="5">
    <source>
        <dbReference type="Proteomes" id="UP000001542"/>
    </source>
</evidence>
<dbReference type="InterPro" id="IPR001841">
    <property type="entry name" value="Znf_RING"/>
</dbReference>
<dbReference type="Gene3D" id="3.30.40.10">
    <property type="entry name" value="Zinc/RING finger domain, C3HC4 (zinc finger)"/>
    <property type="match status" value="1"/>
</dbReference>
<keyword evidence="2" id="KW-0812">Transmembrane</keyword>
<reference evidence="4" key="2">
    <citation type="journal article" date="2007" name="Science">
        <title>Draft genome sequence of the sexually transmitted pathogen Trichomonas vaginalis.</title>
        <authorList>
            <person name="Carlton J.M."/>
            <person name="Hirt R.P."/>
            <person name="Silva J.C."/>
            <person name="Delcher A.L."/>
            <person name="Schatz M."/>
            <person name="Zhao Q."/>
            <person name="Wortman J.R."/>
            <person name="Bidwell S.L."/>
            <person name="Alsmark U.C.M."/>
            <person name="Besteiro S."/>
            <person name="Sicheritz-Ponten T."/>
            <person name="Noel C.J."/>
            <person name="Dacks J.B."/>
            <person name="Foster P.G."/>
            <person name="Simillion C."/>
            <person name="Van de Peer Y."/>
            <person name="Miranda-Saavedra D."/>
            <person name="Barton G.J."/>
            <person name="Westrop G.D."/>
            <person name="Mueller S."/>
            <person name="Dessi D."/>
            <person name="Fiori P.L."/>
            <person name="Ren Q."/>
            <person name="Paulsen I."/>
            <person name="Zhang H."/>
            <person name="Bastida-Corcuera F.D."/>
            <person name="Simoes-Barbosa A."/>
            <person name="Brown M.T."/>
            <person name="Hayes R.D."/>
            <person name="Mukherjee M."/>
            <person name="Okumura C.Y."/>
            <person name="Schneider R."/>
            <person name="Smith A.J."/>
            <person name="Vanacova S."/>
            <person name="Villalvazo M."/>
            <person name="Haas B.J."/>
            <person name="Pertea M."/>
            <person name="Feldblyum T.V."/>
            <person name="Utterback T.R."/>
            <person name="Shu C.L."/>
            <person name="Osoegawa K."/>
            <person name="de Jong P.J."/>
            <person name="Hrdy I."/>
            <person name="Horvathova L."/>
            <person name="Zubacova Z."/>
            <person name="Dolezal P."/>
            <person name="Malik S.B."/>
            <person name="Logsdon J.M. Jr."/>
            <person name="Henze K."/>
            <person name="Gupta A."/>
            <person name="Wang C.C."/>
            <person name="Dunne R.L."/>
            <person name="Upcroft J.A."/>
            <person name="Upcroft P."/>
            <person name="White O."/>
            <person name="Salzberg S.L."/>
            <person name="Tang P."/>
            <person name="Chiu C.-H."/>
            <person name="Lee Y.-S."/>
            <person name="Embley T.M."/>
            <person name="Coombs G.H."/>
            <person name="Mottram J.C."/>
            <person name="Tachezy J."/>
            <person name="Fraser-Liggett C.M."/>
            <person name="Johnson P.J."/>
        </authorList>
    </citation>
    <scope>NUCLEOTIDE SEQUENCE [LARGE SCALE GENOMIC DNA]</scope>
    <source>
        <strain evidence="4">G3</strain>
    </source>
</reference>
<evidence type="ECO:0000313" key="4">
    <source>
        <dbReference type="EMBL" id="EAX99970.1"/>
    </source>
</evidence>
<dbReference type="OrthoDB" id="6105938at2759"/>
<dbReference type="GO" id="GO:0051865">
    <property type="term" value="P:protein autoubiquitination"/>
    <property type="evidence" value="ECO:0000318"/>
    <property type="project" value="GO_Central"/>
</dbReference>
<evidence type="ECO:0000256" key="1">
    <source>
        <dbReference type="PROSITE-ProRule" id="PRU00175"/>
    </source>
</evidence>
<accession>A2F577</accession>
<protein>
    <recommendedName>
        <fullName evidence="3">RING-type domain-containing protein</fullName>
    </recommendedName>
</protein>
<gene>
    <name evidence="4" type="ORF">TVAG_267390</name>
</gene>
<dbReference type="KEGG" id="tva:4757790"/>
<keyword evidence="2" id="KW-1133">Transmembrane helix</keyword>
<proteinExistence type="predicted"/>
<evidence type="ECO:0000259" key="3">
    <source>
        <dbReference type="PROSITE" id="PS50089"/>
    </source>
</evidence>
<dbReference type="RefSeq" id="XP_001312900.1">
    <property type="nucleotide sequence ID" value="XM_001312899.1"/>
</dbReference>
<keyword evidence="1" id="KW-0479">Metal-binding</keyword>
<feature type="transmembrane region" description="Helical" evidence="2">
    <location>
        <begin position="173"/>
        <end position="196"/>
    </location>
</feature>
<dbReference type="EMBL" id="DS113619">
    <property type="protein sequence ID" value="EAX99970.1"/>
    <property type="molecule type" value="Genomic_DNA"/>
</dbReference>
<dbReference type="Proteomes" id="UP000001542">
    <property type="component" value="Unassembled WGS sequence"/>
</dbReference>
<dbReference type="Pfam" id="PF13920">
    <property type="entry name" value="zf-C3HC4_3"/>
    <property type="match status" value="1"/>
</dbReference>
<feature type="transmembrane region" description="Helical" evidence="2">
    <location>
        <begin position="142"/>
        <end position="167"/>
    </location>
</feature>
<dbReference type="VEuPathDB" id="TrichDB:TVAGG3_0496240"/>
<keyword evidence="5" id="KW-1185">Reference proteome</keyword>
<dbReference type="CDD" id="cd23130">
    <property type="entry name" value="RING-HC_EHV1-like"/>
    <property type="match status" value="1"/>
</dbReference>
<dbReference type="SMART" id="SM00184">
    <property type="entry name" value="RING"/>
    <property type="match status" value="1"/>
</dbReference>
<dbReference type="InterPro" id="IPR013083">
    <property type="entry name" value="Znf_RING/FYVE/PHD"/>
</dbReference>
<keyword evidence="1" id="KW-0863">Zinc-finger</keyword>
<name>A2F577_TRIV3</name>
<reference evidence="4" key="1">
    <citation type="submission" date="2006-10" db="EMBL/GenBank/DDBJ databases">
        <authorList>
            <person name="Amadeo P."/>
            <person name="Zhao Q."/>
            <person name="Wortman J."/>
            <person name="Fraser-Liggett C."/>
            <person name="Carlton J."/>
        </authorList>
    </citation>
    <scope>NUCLEOTIDE SEQUENCE</scope>
    <source>
        <strain evidence="4">G3</strain>
    </source>
</reference>
<dbReference type="PROSITE" id="PS51257">
    <property type="entry name" value="PROKAR_LIPOPROTEIN"/>
    <property type="match status" value="1"/>
</dbReference>
<dbReference type="SUPFAM" id="SSF57850">
    <property type="entry name" value="RING/U-box"/>
    <property type="match status" value="1"/>
</dbReference>
<dbReference type="GO" id="GO:0008270">
    <property type="term" value="F:zinc ion binding"/>
    <property type="evidence" value="ECO:0007669"/>
    <property type="project" value="UniProtKB-KW"/>
</dbReference>